<evidence type="ECO:0000256" key="5">
    <source>
        <dbReference type="SAM" id="MobiDB-lite"/>
    </source>
</evidence>
<gene>
    <name evidence="7" type="ORF">VitviT2T_002499</name>
</gene>
<feature type="region of interest" description="Disordered" evidence="5">
    <location>
        <begin position="49"/>
        <end position="134"/>
    </location>
</feature>
<feature type="domain" description="Plastid lipid-associated protein/fibrillin conserved" evidence="6">
    <location>
        <begin position="157"/>
        <end position="372"/>
    </location>
</feature>
<sequence>MAMLLTSHASLFFKNPKTLRLSSIPTQSPSLSFAKVSTQNPLFSSIRLYAASPDNPDSSSIKPPSASDGDASDSEASDQDIQHDAAPAGVADEWGEKAEPELEPEPEPEDSYTKLSGADPPRDEDEWGGDGDAKDAYIKSGNGIATAAAAEVDEVGDLKRCLVDTVYGTNFGFEATAEVRAEVVELVNQLEAVNPTPAPTEAAELLDGNWVLLYTAASELLPLLAAGSTPLLKVKSICQSIETSSRTIVNSTTLSSPFATFSFSASATFEVRSPSRIQVQFKEGTLQPPEIKSSLNLPENVDVFGQKINLSAVQQYLNPLQEAVASISRAISGQPPLKVPIPGERSSSWLLITYLDKDIRISRGDGGLFVLAREGSPLLDLY</sequence>
<name>A0ABY9BIN6_VITVI</name>
<proteinExistence type="inferred from homology"/>
<keyword evidence="4" id="KW-0809">Transit peptide</keyword>
<keyword evidence="8" id="KW-1185">Reference proteome</keyword>
<reference evidence="7 8" key="1">
    <citation type="journal article" date="2023" name="Hortic Res">
        <title>The complete reference genome for grapevine (Vitis vinifera L.) genetics and breeding.</title>
        <authorList>
            <person name="Shi X."/>
            <person name="Cao S."/>
            <person name="Wang X."/>
            <person name="Huang S."/>
            <person name="Wang Y."/>
            <person name="Liu Z."/>
            <person name="Liu W."/>
            <person name="Leng X."/>
            <person name="Peng Y."/>
            <person name="Wang N."/>
            <person name="Wang Y."/>
            <person name="Ma Z."/>
            <person name="Xu X."/>
            <person name="Zhang F."/>
            <person name="Xue H."/>
            <person name="Zhong H."/>
            <person name="Wang Y."/>
            <person name="Zhang K."/>
            <person name="Velt A."/>
            <person name="Avia K."/>
            <person name="Holtgrawe D."/>
            <person name="Grimplet J."/>
            <person name="Matus J.T."/>
            <person name="Ware D."/>
            <person name="Wu X."/>
            <person name="Wang H."/>
            <person name="Liu C."/>
            <person name="Fang Y."/>
            <person name="Rustenholz C."/>
            <person name="Cheng Z."/>
            <person name="Xiao H."/>
            <person name="Zhou Y."/>
        </authorList>
    </citation>
    <scope>NUCLEOTIDE SEQUENCE [LARGE SCALE GENOMIC DNA]</scope>
    <source>
        <strain evidence="8">cv. Pinot noir / PN40024</strain>
        <tissue evidence="7">Leaf</tissue>
    </source>
</reference>
<evidence type="ECO:0000256" key="4">
    <source>
        <dbReference type="ARBA" id="ARBA00022946"/>
    </source>
</evidence>
<dbReference type="InterPro" id="IPR039633">
    <property type="entry name" value="PAP"/>
</dbReference>
<comment type="similarity">
    <text evidence="2">Belongs to the PAP/fibrillin family.</text>
</comment>
<evidence type="ECO:0000256" key="1">
    <source>
        <dbReference type="ARBA" id="ARBA00004474"/>
    </source>
</evidence>
<organism evidence="7 8">
    <name type="scientific">Vitis vinifera</name>
    <name type="common">Grape</name>
    <dbReference type="NCBI Taxonomy" id="29760"/>
    <lineage>
        <taxon>Eukaryota</taxon>
        <taxon>Viridiplantae</taxon>
        <taxon>Streptophyta</taxon>
        <taxon>Embryophyta</taxon>
        <taxon>Tracheophyta</taxon>
        <taxon>Spermatophyta</taxon>
        <taxon>Magnoliopsida</taxon>
        <taxon>eudicotyledons</taxon>
        <taxon>Gunneridae</taxon>
        <taxon>Pentapetalae</taxon>
        <taxon>rosids</taxon>
        <taxon>Vitales</taxon>
        <taxon>Vitaceae</taxon>
        <taxon>Viteae</taxon>
        <taxon>Vitis</taxon>
    </lineage>
</organism>
<evidence type="ECO:0000259" key="6">
    <source>
        <dbReference type="Pfam" id="PF04755"/>
    </source>
</evidence>
<dbReference type="PANTHER" id="PTHR31906">
    <property type="entry name" value="PLASTID-LIPID-ASSOCIATED PROTEIN 4, CHLOROPLASTIC-RELATED"/>
    <property type="match status" value="1"/>
</dbReference>
<accession>A0ABY9BIN6</accession>
<feature type="compositionally biased region" description="Acidic residues" evidence="5">
    <location>
        <begin position="101"/>
        <end position="110"/>
    </location>
</feature>
<evidence type="ECO:0000256" key="3">
    <source>
        <dbReference type="ARBA" id="ARBA00022640"/>
    </source>
</evidence>
<keyword evidence="3" id="KW-0934">Plastid</keyword>
<dbReference type="Proteomes" id="UP001227230">
    <property type="component" value="Chromosome 2"/>
</dbReference>
<dbReference type="Pfam" id="PF04755">
    <property type="entry name" value="PAP_fibrillin"/>
    <property type="match status" value="1"/>
</dbReference>
<evidence type="ECO:0000313" key="8">
    <source>
        <dbReference type="Proteomes" id="UP001227230"/>
    </source>
</evidence>
<protein>
    <recommendedName>
        <fullName evidence="6">Plastid lipid-associated protein/fibrillin conserved domain-containing protein</fullName>
    </recommendedName>
</protein>
<comment type="subcellular location">
    <subcellularLocation>
        <location evidence="1">Plastid</location>
    </subcellularLocation>
</comment>
<dbReference type="InterPro" id="IPR006843">
    <property type="entry name" value="PAP/fibrillin_dom"/>
</dbReference>
<evidence type="ECO:0000313" key="7">
    <source>
        <dbReference type="EMBL" id="WJZ82770.1"/>
    </source>
</evidence>
<evidence type="ECO:0000256" key="2">
    <source>
        <dbReference type="ARBA" id="ARBA00005845"/>
    </source>
</evidence>
<dbReference type="EMBL" id="CP126649">
    <property type="protein sequence ID" value="WJZ82770.1"/>
    <property type="molecule type" value="Genomic_DNA"/>
</dbReference>